<evidence type="ECO:0000313" key="2">
    <source>
        <dbReference type="Proteomes" id="UP000635606"/>
    </source>
</evidence>
<proteinExistence type="predicted"/>
<organism evidence="1 2">
    <name type="scientific">Virgisporangium ochraceum</name>
    <dbReference type="NCBI Taxonomy" id="65505"/>
    <lineage>
        <taxon>Bacteria</taxon>
        <taxon>Bacillati</taxon>
        <taxon>Actinomycetota</taxon>
        <taxon>Actinomycetes</taxon>
        <taxon>Micromonosporales</taxon>
        <taxon>Micromonosporaceae</taxon>
        <taxon>Virgisporangium</taxon>
    </lineage>
</organism>
<evidence type="ECO:0000313" key="1">
    <source>
        <dbReference type="EMBL" id="GIJ66597.1"/>
    </source>
</evidence>
<name>A0A8J4EC84_9ACTN</name>
<keyword evidence="2" id="KW-1185">Reference proteome</keyword>
<reference evidence="1" key="1">
    <citation type="submission" date="2021-01" db="EMBL/GenBank/DDBJ databases">
        <title>Whole genome shotgun sequence of Virgisporangium ochraceum NBRC 16418.</title>
        <authorList>
            <person name="Komaki H."/>
            <person name="Tamura T."/>
        </authorList>
    </citation>
    <scope>NUCLEOTIDE SEQUENCE</scope>
    <source>
        <strain evidence="1">NBRC 16418</strain>
    </source>
</reference>
<dbReference type="Proteomes" id="UP000635606">
    <property type="component" value="Unassembled WGS sequence"/>
</dbReference>
<gene>
    <name evidence="1" type="ORF">Voc01_015140</name>
</gene>
<dbReference type="AlphaFoldDB" id="A0A8J4EC84"/>
<protein>
    <submittedName>
        <fullName evidence="1">Uncharacterized protein</fullName>
    </submittedName>
</protein>
<accession>A0A8J4EC84</accession>
<sequence length="114" mass="11635">MPRFFAIDVGEAPVLDEDFVDVFGAVFVAAPAASCAGDIEVGGVPDRPVSSGVARMSSPMPVSPMSALVRPLAPSVPCAAGEDGVDVEYVAGLDVLLPECVPDSETVCEPDSEV</sequence>
<comment type="caution">
    <text evidence="1">The sequence shown here is derived from an EMBL/GenBank/DDBJ whole genome shotgun (WGS) entry which is preliminary data.</text>
</comment>
<dbReference type="EMBL" id="BOPH01000019">
    <property type="protein sequence ID" value="GIJ66597.1"/>
    <property type="molecule type" value="Genomic_DNA"/>
</dbReference>